<reference evidence="1 2" key="1">
    <citation type="journal article" date="2009" name="Proc. Natl. Acad. Sci. U.S.A.">
        <title>Biogeography of the Sulfolobus islandicus pan-genome.</title>
        <authorList>
            <person name="Reno M.L."/>
            <person name="Held N.L."/>
            <person name="Fields C.J."/>
            <person name="Burke P.V."/>
            <person name="Whitaker R.J."/>
        </authorList>
    </citation>
    <scope>NUCLEOTIDE SEQUENCE [LARGE SCALE GENOMIC DNA]</scope>
    <source>
        <strain evidence="2">M.14.25 / Kamchatka #1</strain>
    </source>
</reference>
<dbReference type="InterPro" id="IPR014845">
    <property type="entry name" value="GYD/TTHA1554"/>
</dbReference>
<dbReference type="KEGG" id="sia:M1425_2620"/>
<organism evidence="1 2">
    <name type="scientific">Saccharolobus islandicus (strain M.14.25 / Kamchatka #1)</name>
    <name type="common">Sulfolobus islandicus</name>
    <dbReference type="NCBI Taxonomy" id="427317"/>
    <lineage>
        <taxon>Archaea</taxon>
        <taxon>Thermoproteota</taxon>
        <taxon>Thermoprotei</taxon>
        <taxon>Sulfolobales</taxon>
        <taxon>Sulfolobaceae</taxon>
        <taxon>Saccharolobus</taxon>
    </lineage>
</organism>
<name>C3MT36_SACI4</name>
<sequence length="111" mass="12425">MSIMIMVIFIVLSNLTDKGAETIADKPERIKEVNEELAKIGAKVKEQYVVFGDIDFINIVEVDNVETFLKALIELNSRGTVRTKTYLAISVDEAIRAIKTTPPIGHPHEKK</sequence>
<dbReference type="Pfam" id="PF08734">
    <property type="entry name" value="GYD"/>
    <property type="match status" value="1"/>
</dbReference>
<dbReference type="Proteomes" id="UP000001350">
    <property type="component" value="Chromosome"/>
</dbReference>
<proteinExistence type="predicted"/>
<dbReference type="AlphaFoldDB" id="C3MT36"/>
<accession>C3MT36</accession>
<dbReference type="Gene3D" id="3.30.70.920">
    <property type="match status" value="1"/>
</dbReference>
<dbReference type="HOGENOM" id="CLU_155227_2_1_2"/>
<dbReference type="EMBL" id="CP001400">
    <property type="protein sequence ID" value="ACP39329.1"/>
    <property type="molecule type" value="Genomic_DNA"/>
</dbReference>
<evidence type="ECO:0000313" key="1">
    <source>
        <dbReference type="EMBL" id="ACP39329.1"/>
    </source>
</evidence>
<protein>
    <submittedName>
        <fullName evidence="1">GYD family protein</fullName>
    </submittedName>
</protein>
<evidence type="ECO:0000313" key="2">
    <source>
        <dbReference type="Proteomes" id="UP000001350"/>
    </source>
</evidence>
<gene>
    <name evidence="1" type="ordered locus">M1425_2620</name>
</gene>